<keyword evidence="9" id="KW-1185">Reference proteome</keyword>
<comment type="catalytic activity">
    <reaction evidence="1 7">
        <text>2-C-methyl-D-erythritol 4-phosphate + CTP + H(+) = 4-CDP-2-C-methyl-D-erythritol + diphosphate</text>
        <dbReference type="Rhea" id="RHEA:13429"/>
        <dbReference type="ChEBI" id="CHEBI:15378"/>
        <dbReference type="ChEBI" id="CHEBI:33019"/>
        <dbReference type="ChEBI" id="CHEBI:37563"/>
        <dbReference type="ChEBI" id="CHEBI:57823"/>
        <dbReference type="ChEBI" id="CHEBI:58262"/>
        <dbReference type="EC" id="2.7.7.60"/>
    </reaction>
</comment>
<comment type="caution">
    <text evidence="8">The sequence shown here is derived from an EMBL/GenBank/DDBJ whole genome shotgun (WGS) entry which is preliminary data.</text>
</comment>
<feature type="site" description="Transition state stabilizer" evidence="7">
    <location>
        <position position="21"/>
    </location>
</feature>
<evidence type="ECO:0000256" key="5">
    <source>
        <dbReference type="ARBA" id="ARBA00022695"/>
    </source>
</evidence>
<dbReference type="HAMAP" id="MF_00108">
    <property type="entry name" value="IspD"/>
    <property type="match status" value="1"/>
</dbReference>
<dbReference type="InterPro" id="IPR034683">
    <property type="entry name" value="IspD/TarI"/>
</dbReference>
<dbReference type="GO" id="GO:0050518">
    <property type="term" value="F:2-C-methyl-D-erythritol 4-phosphate cytidylyltransferase activity"/>
    <property type="evidence" value="ECO:0007669"/>
    <property type="project" value="UniProtKB-UniRule"/>
</dbReference>
<evidence type="ECO:0000256" key="4">
    <source>
        <dbReference type="ARBA" id="ARBA00022679"/>
    </source>
</evidence>
<feature type="site" description="Transition state stabilizer" evidence="7">
    <location>
        <position position="14"/>
    </location>
</feature>
<evidence type="ECO:0000313" key="8">
    <source>
        <dbReference type="EMBL" id="MSV25114.1"/>
    </source>
</evidence>
<evidence type="ECO:0000256" key="3">
    <source>
        <dbReference type="ARBA" id="ARBA00009789"/>
    </source>
</evidence>
<name>A0A6I2UYE5_9FIRM</name>
<evidence type="ECO:0000256" key="1">
    <source>
        <dbReference type="ARBA" id="ARBA00001282"/>
    </source>
</evidence>
<keyword evidence="4 7" id="KW-0808">Transferase</keyword>
<dbReference type="GO" id="GO:0019288">
    <property type="term" value="P:isopentenyl diphosphate biosynthetic process, methylerythritol 4-phosphate pathway"/>
    <property type="evidence" value="ECO:0007669"/>
    <property type="project" value="UniProtKB-UniRule"/>
</dbReference>
<evidence type="ECO:0000313" key="9">
    <source>
        <dbReference type="Proteomes" id="UP000430222"/>
    </source>
</evidence>
<keyword evidence="6 7" id="KW-0414">Isoprene biosynthesis</keyword>
<dbReference type="CDD" id="cd02516">
    <property type="entry name" value="CDP-ME_synthetase"/>
    <property type="match status" value="1"/>
</dbReference>
<dbReference type="EC" id="2.7.7.60" evidence="7"/>
<comment type="pathway">
    <text evidence="2 7">Isoprenoid biosynthesis; isopentenyl diphosphate biosynthesis via DXP pathway; isopentenyl diphosphate from 1-deoxy-D-xylulose 5-phosphate: step 2/6.</text>
</comment>
<organism evidence="8 9">
    <name type="scientific">Selenomonas montiformis</name>
    <dbReference type="NCBI Taxonomy" id="2652285"/>
    <lineage>
        <taxon>Bacteria</taxon>
        <taxon>Bacillati</taxon>
        <taxon>Bacillota</taxon>
        <taxon>Negativicutes</taxon>
        <taxon>Selenomonadales</taxon>
        <taxon>Selenomonadaceae</taxon>
        <taxon>Selenomonas</taxon>
    </lineage>
</organism>
<evidence type="ECO:0000256" key="6">
    <source>
        <dbReference type="ARBA" id="ARBA00023229"/>
    </source>
</evidence>
<dbReference type="UniPathway" id="UPA00056">
    <property type="reaction ID" value="UER00093"/>
</dbReference>
<accession>A0A6I2UYE5</accession>
<reference evidence="8 9" key="1">
    <citation type="submission" date="2019-08" db="EMBL/GenBank/DDBJ databases">
        <title>In-depth cultivation of the pig gut microbiome towards novel bacterial diversity and tailored functional studies.</title>
        <authorList>
            <person name="Wylensek D."/>
            <person name="Hitch T.C.A."/>
            <person name="Clavel T."/>
        </authorList>
    </citation>
    <scope>NUCLEOTIDE SEQUENCE [LARGE SCALE GENOMIC DNA]</scope>
    <source>
        <strain evidence="9">WCA-380-WT-3B3</strain>
    </source>
</reference>
<dbReference type="SUPFAM" id="SSF53448">
    <property type="entry name" value="Nucleotide-diphospho-sugar transferases"/>
    <property type="match status" value="1"/>
</dbReference>
<dbReference type="EMBL" id="VUNL01000008">
    <property type="protein sequence ID" value="MSV25114.1"/>
    <property type="molecule type" value="Genomic_DNA"/>
</dbReference>
<dbReference type="FunFam" id="3.90.550.10:FF:000003">
    <property type="entry name" value="2-C-methyl-D-erythritol 4-phosphate cytidylyltransferase"/>
    <property type="match status" value="1"/>
</dbReference>
<dbReference type="Proteomes" id="UP000430222">
    <property type="component" value="Unassembled WGS sequence"/>
</dbReference>
<dbReference type="PROSITE" id="PS01295">
    <property type="entry name" value="ISPD"/>
    <property type="match status" value="1"/>
</dbReference>
<dbReference type="RefSeq" id="WP_154620894.1">
    <property type="nucleotide sequence ID" value="NZ_VUNL01000008.1"/>
</dbReference>
<evidence type="ECO:0000256" key="2">
    <source>
        <dbReference type="ARBA" id="ARBA00004787"/>
    </source>
</evidence>
<comment type="similarity">
    <text evidence="3 7">Belongs to the IspD/TarI cytidylyltransferase family. IspD subfamily.</text>
</comment>
<dbReference type="InterPro" id="IPR001228">
    <property type="entry name" value="IspD"/>
</dbReference>
<dbReference type="InterPro" id="IPR018294">
    <property type="entry name" value="ISPD_synthase_CS"/>
</dbReference>
<protein>
    <recommendedName>
        <fullName evidence="7">2-C-methyl-D-erythritol 4-phosphate cytidylyltransferase</fullName>
        <ecNumber evidence="7">2.7.7.60</ecNumber>
    </recommendedName>
    <alternativeName>
        <fullName evidence="7">4-diphosphocytidyl-2C-methyl-D-erythritol synthase</fullName>
    </alternativeName>
    <alternativeName>
        <fullName evidence="7">MEP cytidylyltransferase</fullName>
        <shortName evidence="7">MCT</shortName>
    </alternativeName>
</protein>
<dbReference type="Gene3D" id="3.90.550.10">
    <property type="entry name" value="Spore Coat Polysaccharide Biosynthesis Protein SpsA, Chain A"/>
    <property type="match status" value="1"/>
</dbReference>
<dbReference type="InterPro" id="IPR029044">
    <property type="entry name" value="Nucleotide-diphossugar_trans"/>
</dbReference>
<sequence>MVSVIFPAAGQGKRMKAGINKVFLDLAGTPMLERTLRTFSSVSAVDELIVVTGAEEVKRLSAILAETPGLKPCRVVAGGSERQYSVRNGLDAVSAQNDIVLVHDAARPLVTPRTIEAVIAAARVHGAAVAAVPEKNTIKAVSQEGIVRSTPPRSSLWAVQTPQGFRRDLLLEANQKAEADGFLGTDDASLVERLGWPVHVVMSEYSNIKVTTPEDLLIAEAFLRQAQSGAGGLVRAAARQARNVWGKRHPGAVGDEEEKI</sequence>
<evidence type="ECO:0000256" key="7">
    <source>
        <dbReference type="HAMAP-Rule" id="MF_00108"/>
    </source>
</evidence>
<keyword evidence="5 7" id="KW-0548">Nucleotidyltransferase</keyword>
<dbReference type="PANTHER" id="PTHR32125:SF4">
    <property type="entry name" value="2-C-METHYL-D-ERYTHRITOL 4-PHOSPHATE CYTIDYLYLTRANSFERASE, CHLOROPLASTIC"/>
    <property type="match status" value="1"/>
</dbReference>
<dbReference type="Pfam" id="PF01128">
    <property type="entry name" value="IspD"/>
    <property type="match status" value="1"/>
</dbReference>
<gene>
    <name evidence="7" type="primary">ispD</name>
    <name evidence="8" type="ORF">FYJ78_07945</name>
</gene>
<dbReference type="AlphaFoldDB" id="A0A6I2UYE5"/>
<proteinExistence type="inferred from homology"/>
<comment type="function">
    <text evidence="7">Catalyzes the formation of 4-diphosphocytidyl-2-C-methyl-D-erythritol from CTP and 2-C-methyl-D-erythritol 4-phosphate (MEP).</text>
</comment>
<dbReference type="NCBIfam" id="TIGR00453">
    <property type="entry name" value="ispD"/>
    <property type="match status" value="1"/>
</dbReference>
<dbReference type="InterPro" id="IPR050088">
    <property type="entry name" value="IspD/TarI_cytidylyltransf_bact"/>
</dbReference>
<dbReference type="PANTHER" id="PTHR32125">
    <property type="entry name" value="2-C-METHYL-D-ERYTHRITOL 4-PHOSPHATE CYTIDYLYLTRANSFERASE, CHLOROPLASTIC"/>
    <property type="match status" value="1"/>
</dbReference>
<feature type="site" description="Positions MEP for the nucleophilic attack" evidence="7">
    <location>
        <position position="153"/>
    </location>
</feature>
<feature type="site" description="Positions MEP for the nucleophilic attack" evidence="7">
    <location>
        <position position="209"/>
    </location>
</feature>